<gene>
    <name evidence="3" type="ORF">GQ466_05200</name>
</gene>
<dbReference type="InterPro" id="IPR050166">
    <property type="entry name" value="ABC_transporter_ATP-bind"/>
</dbReference>
<name>A0A6I4W8L7_9ACTN</name>
<dbReference type="AlphaFoldDB" id="A0A6I4W8L7"/>
<protein>
    <submittedName>
        <fullName evidence="3">Uncharacterized protein</fullName>
    </submittedName>
</protein>
<dbReference type="EMBL" id="WUTW01000001">
    <property type="protein sequence ID" value="MXQ63424.1"/>
    <property type="molecule type" value="Genomic_DNA"/>
</dbReference>
<dbReference type="InterPro" id="IPR027417">
    <property type="entry name" value="P-loop_NTPase"/>
</dbReference>
<feature type="region of interest" description="Disordered" evidence="2">
    <location>
        <begin position="1"/>
        <end position="29"/>
    </location>
</feature>
<dbReference type="SUPFAM" id="SSF52540">
    <property type="entry name" value="P-loop containing nucleoside triphosphate hydrolases"/>
    <property type="match status" value="1"/>
</dbReference>
<keyword evidence="4" id="KW-1185">Reference proteome</keyword>
<evidence type="ECO:0000313" key="4">
    <source>
        <dbReference type="Proteomes" id="UP000431901"/>
    </source>
</evidence>
<evidence type="ECO:0000256" key="1">
    <source>
        <dbReference type="ARBA" id="ARBA00022448"/>
    </source>
</evidence>
<comment type="caution">
    <text evidence="3">The sequence shown here is derived from an EMBL/GenBank/DDBJ whole genome shotgun (WGS) entry which is preliminary data.</text>
</comment>
<reference evidence="3 4" key="1">
    <citation type="submission" date="2019-12" db="EMBL/GenBank/DDBJ databases">
        <title>Nocardia macrotermitis sp. nov. and Nocardia aurantia sp. nov., isolated from the gut of the fungus growing-termite Macrotermes natalensis.</title>
        <authorList>
            <person name="Christine B."/>
            <person name="Rene B."/>
        </authorList>
    </citation>
    <scope>NUCLEOTIDE SEQUENCE [LARGE SCALE GENOMIC DNA]</scope>
    <source>
        <strain evidence="3 4">DSM 102126</strain>
    </source>
</reference>
<dbReference type="PANTHER" id="PTHR42788:SF13">
    <property type="entry name" value="ALIPHATIC SULFONATES IMPORT ATP-BINDING PROTEIN SSUB"/>
    <property type="match status" value="1"/>
</dbReference>
<proteinExistence type="predicted"/>
<keyword evidence="1" id="KW-0813">Transport</keyword>
<accession>A0A6I4W8L7</accession>
<organism evidence="3 4">
    <name type="scientific">Actinomadura rayongensis</name>
    <dbReference type="NCBI Taxonomy" id="1429076"/>
    <lineage>
        <taxon>Bacteria</taxon>
        <taxon>Bacillati</taxon>
        <taxon>Actinomycetota</taxon>
        <taxon>Actinomycetes</taxon>
        <taxon>Streptosporangiales</taxon>
        <taxon>Thermomonosporaceae</taxon>
        <taxon>Actinomadura</taxon>
    </lineage>
</organism>
<evidence type="ECO:0000256" key="2">
    <source>
        <dbReference type="SAM" id="MobiDB-lite"/>
    </source>
</evidence>
<sequence>MHVADLRARRRDYRGHPRERRARSGHPRRAGLHFLLPQRTISDEIAANHRCLGASRSAAREEARDWVRQLGLGGFERYFSQQLSGSMCKRVTLALALIKRLATLLMGESLGALASRPMSVLTNPVILPGPGR</sequence>
<dbReference type="Gene3D" id="3.40.50.300">
    <property type="entry name" value="P-loop containing nucleotide triphosphate hydrolases"/>
    <property type="match status" value="1"/>
</dbReference>
<dbReference type="Proteomes" id="UP000431901">
    <property type="component" value="Unassembled WGS sequence"/>
</dbReference>
<evidence type="ECO:0000313" key="3">
    <source>
        <dbReference type="EMBL" id="MXQ63424.1"/>
    </source>
</evidence>
<feature type="compositionally biased region" description="Basic residues" evidence="2">
    <location>
        <begin position="8"/>
        <end position="29"/>
    </location>
</feature>
<dbReference type="PANTHER" id="PTHR42788">
    <property type="entry name" value="TAURINE IMPORT ATP-BINDING PROTEIN-RELATED"/>
    <property type="match status" value="1"/>
</dbReference>